<keyword evidence="2" id="KW-0813">Transport</keyword>
<keyword evidence="4 8" id="KW-0812">Transmembrane</keyword>
<dbReference type="PANTHER" id="PTHR43495">
    <property type="entry name" value="GABA PERMEASE"/>
    <property type="match status" value="1"/>
</dbReference>
<keyword evidence="3" id="KW-1003">Cell membrane</keyword>
<dbReference type="OrthoDB" id="5297508at2"/>
<comment type="subcellular location">
    <subcellularLocation>
        <location evidence="1">Cell membrane</location>
        <topology evidence="1">Multi-pass membrane protein</topology>
    </subcellularLocation>
</comment>
<evidence type="ECO:0000256" key="2">
    <source>
        <dbReference type="ARBA" id="ARBA00022448"/>
    </source>
</evidence>
<dbReference type="GO" id="GO:0005886">
    <property type="term" value="C:plasma membrane"/>
    <property type="evidence" value="ECO:0007669"/>
    <property type="project" value="UniProtKB-SubCell"/>
</dbReference>
<evidence type="ECO:0000256" key="8">
    <source>
        <dbReference type="SAM" id="Phobius"/>
    </source>
</evidence>
<dbReference type="PIRSF" id="PIRSF006060">
    <property type="entry name" value="AA_transporter"/>
    <property type="match status" value="1"/>
</dbReference>
<keyword evidence="6 8" id="KW-1133">Transmembrane helix</keyword>
<keyword evidence="7 8" id="KW-0472">Membrane</keyword>
<dbReference type="AlphaFoldDB" id="A0A2U2AFM9"/>
<dbReference type="PROSITE" id="PS00218">
    <property type="entry name" value="AMINO_ACID_PERMEASE_1"/>
    <property type="match status" value="1"/>
</dbReference>
<feature type="transmembrane region" description="Helical" evidence="8">
    <location>
        <begin position="156"/>
        <end position="179"/>
    </location>
</feature>
<feature type="transmembrane region" description="Helical" evidence="8">
    <location>
        <begin position="363"/>
        <end position="383"/>
    </location>
</feature>
<feature type="transmembrane region" description="Helical" evidence="8">
    <location>
        <begin position="242"/>
        <end position="266"/>
    </location>
</feature>
<gene>
    <name evidence="10" type="primary">proY</name>
    <name evidence="10" type="ORF">DC083_03185</name>
</gene>
<evidence type="ECO:0000256" key="1">
    <source>
        <dbReference type="ARBA" id="ARBA00004651"/>
    </source>
</evidence>
<evidence type="ECO:0000256" key="5">
    <source>
        <dbReference type="ARBA" id="ARBA00022970"/>
    </source>
</evidence>
<sequence>MATQQLKKGLTARHVLFIGLGSAVGTGLFYGSAGAIELAGPAVLVAYLLAGLAVFMVMRALGEMIMHNPLPGAFGAYASKYLGPLPGYITGWTYVIEMALVCIADVTAFAVYMGVWYPDVGHWVWALGITLVLCGINLCTVRLFGELSFWLSLLKVVAIVVMIVAGAYILFSGMGITGSDITGGGSKSSISNLWEIGGFAPYGIQGIIISLSVVVFAFGGVETLGLTALEAKNPNKVIPMAINVVPVQILLFYFLAMLVVLSLFPWNEIGLEGSPFVTIFHKLGIESAANILNLVVITAAVSAINSDIFGAGRMMYGLSKQGQAPKIYSKLSKSGVPIYAVGVMFLVLILGVILNYFIHDQLFFIIASMATFATVWVWMTVLISQVMMRRTLSPEEQKALKFPIPFWPVGPFIAIAFMVFVIGVLAYYPPARGAFYAGIIWLVWLVLAYYFWTKPQMAKRAAAGEVFTD</sequence>
<feature type="transmembrane region" description="Helical" evidence="8">
    <location>
        <begin position="434"/>
        <end position="452"/>
    </location>
</feature>
<reference evidence="11" key="1">
    <citation type="submission" date="2018-05" db="EMBL/GenBank/DDBJ databases">
        <title>Ignatzschineria dubaiensis sp. nov., isolated from necrotic foot tissues of dromedaries (Camelus dromedarius) and associated maggots in Dubai, United Arab Emirates.</title>
        <authorList>
            <person name="Tsang C.C."/>
            <person name="Tang J.Y.M."/>
            <person name="Fong J.Y.H."/>
            <person name="Kinne J."/>
            <person name="Lee H.H."/>
            <person name="Joseph M."/>
            <person name="Jose S."/>
            <person name="Schuster R.K."/>
            <person name="Tang Y."/>
            <person name="Sivakumar S."/>
            <person name="Chen J.H.K."/>
            <person name="Teng J.L.L."/>
            <person name="Lau S.K.P."/>
            <person name="Wernery U."/>
            <person name="Woo P.C.Y."/>
        </authorList>
    </citation>
    <scope>NUCLEOTIDE SEQUENCE [LARGE SCALE GENOMIC DNA]</scope>
    <source>
        <strain evidence="11">KCTC 22644</strain>
    </source>
</reference>
<dbReference type="FunFam" id="1.20.1740.10:FF:000001">
    <property type="entry name" value="Amino acid permease"/>
    <property type="match status" value="1"/>
</dbReference>
<accession>A0A2U2AFM9</accession>
<dbReference type="InterPro" id="IPR004841">
    <property type="entry name" value="AA-permease/SLC12A_dom"/>
</dbReference>
<evidence type="ECO:0000313" key="11">
    <source>
        <dbReference type="Proteomes" id="UP000245020"/>
    </source>
</evidence>
<comment type="caution">
    <text evidence="10">The sequence shown here is derived from an EMBL/GenBank/DDBJ whole genome shotgun (WGS) entry which is preliminary data.</text>
</comment>
<protein>
    <submittedName>
        <fullName evidence="10">Proline-specific permease ProY</fullName>
    </submittedName>
</protein>
<dbReference type="RefSeq" id="WP_109188827.1">
    <property type="nucleotide sequence ID" value="NZ_BMYA01000005.1"/>
</dbReference>
<dbReference type="PANTHER" id="PTHR43495:SF2">
    <property type="entry name" value="D-SERINE_D-ALANINE_GLYCINE TRANSPORTER"/>
    <property type="match status" value="1"/>
</dbReference>
<dbReference type="EMBL" id="QEWQ01000002">
    <property type="protein sequence ID" value="PWD81465.1"/>
    <property type="molecule type" value="Genomic_DNA"/>
</dbReference>
<evidence type="ECO:0000259" key="9">
    <source>
        <dbReference type="Pfam" id="PF00324"/>
    </source>
</evidence>
<feature type="transmembrane region" description="Helical" evidence="8">
    <location>
        <begin position="94"/>
        <end position="117"/>
    </location>
</feature>
<feature type="transmembrane region" description="Helical" evidence="8">
    <location>
        <begin position="336"/>
        <end position="357"/>
    </location>
</feature>
<feature type="transmembrane region" description="Helical" evidence="8">
    <location>
        <begin position="38"/>
        <end position="58"/>
    </location>
</feature>
<feature type="domain" description="Amino acid permease/ SLC12A" evidence="9">
    <location>
        <begin position="14"/>
        <end position="456"/>
    </location>
</feature>
<proteinExistence type="predicted"/>
<dbReference type="GO" id="GO:0006865">
    <property type="term" value="P:amino acid transport"/>
    <property type="evidence" value="ECO:0007669"/>
    <property type="project" value="UniProtKB-KW"/>
</dbReference>
<feature type="transmembrane region" description="Helical" evidence="8">
    <location>
        <begin position="123"/>
        <end position="144"/>
    </location>
</feature>
<evidence type="ECO:0000256" key="7">
    <source>
        <dbReference type="ARBA" id="ARBA00023136"/>
    </source>
</evidence>
<evidence type="ECO:0000256" key="6">
    <source>
        <dbReference type="ARBA" id="ARBA00022989"/>
    </source>
</evidence>
<dbReference type="InterPro" id="IPR004840">
    <property type="entry name" value="Amino_acid_permease_CS"/>
</dbReference>
<feature type="transmembrane region" description="Helical" evidence="8">
    <location>
        <begin position="404"/>
        <end position="428"/>
    </location>
</feature>
<evidence type="ECO:0000313" key="10">
    <source>
        <dbReference type="EMBL" id="PWD81465.1"/>
    </source>
</evidence>
<feature type="transmembrane region" description="Helical" evidence="8">
    <location>
        <begin position="199"/>
        <end position="221"/>
    </location>
</feature>
<dbReference type="Gene3D" id="1.20.1740.10">
    <property type="entry name" value="Amino acid/polyamine transporter I"/>
    <property type="match status" value="1"/>
</dbReference>
<keyword evidence="5" id="KW-0029">Amino-acid transport</keyword>
<evidence type="ECO:0000256" key="4">
    <source>
        <dbReference type="ARBA" id="ARBA00022692"/>
    </source>
</evidence>
<dbReference type="Pfam" id="PF00324">
    <property type="entry name" value="AA_permease"/>
    <property type="match status" value="1"/>
</dbReference>
<evidence type="ECO:0000256" key="3">
    <source>
        <dbReference type="ARBA" id="ARBA00022475"/>
    </source>
</evidence>
<feature type="transmembrane region" description="Helical" evidence="8">
    <location>
        <begin position="291"/>
        <end position="316"/>
    </location>
</feature>
<feature type="transmembrane region" description="Helical" evidence="8">
    <location>
        <begin position="12"/>
        <end position="32"/>
    </location>
</feature>
<dbReference type="Proteomes" id="UP000245020">
    <property type="component" value="Unassembled WGS sequence"/>
</dbReference>
<organism evidence="10 11">
    <name type="scientific">Ignatzschineria ureiclastica</name>
    <dbReference type="NCBI Taxonomy" id="472582"/>
    <lineage>
        <taxon>Bacteria</taxon>
        <taxon>Pseudomonadati</taxon>
        <taxon>Pseudomonadota</taxon>
        <taxon>Gammaproteobacteria</taxon>
        <taxon>Cardiobacteriales</taxon>
        <taxon>Ignatzschineriaceae</taxon>
        <taxon>Ignatzschineria</taxon>
    </lineage>
</organism>
<keyword evidence="11" id="KW-1185">Reference proteome</keyword>
<dbReference type="GO" id="GO:0055085">
    <property type="term" value="P:transmembrane transport"/>
    <property type="evidence" value="ECO:0007669"/>
    <property type="project" value="InterPro"/>
</dbReference>
<name>A0A2U2AFM9_9GAMM</name>